<dbReference type="Proteomes" id="UP000886335">
    <property type="component" value="Unassembled WGS sequence"/>
</dbReference>
<dbReference type="Gene3D" id="1.20.1510.10">
    <property type="entry name" value="Cation efflux protein transmembrane domain"/>
    <property type="match status" value="1"/>
</dbReference>
<evidence type="ECO:0000256" key="4">
    <source>
        <dbReference type="ARBA" id="ARBA00022692"/>
    </source>
</evidence>
<keyword evidence="3" id="KW-0813">Transport</keyword>
<dbReference type="SUPFAM" id="SSF160240">
    <property type="entry name" value="Cation efflux protein cytoplasmic domain-like"/>
    <property type="match status" value="1"/>
</dbReference>
<evidence type="ECO:0000259" key="10">
    <source>
        <dbReference type="Pfam" id="PF01545"/>
    </source>
</evidence>
<dbReference type="PANTHER" id="PTHR11562:SF17">
    <property type="entry name" value="RE54080P-RELATED"/>
    <property type="match status" value="1"/>
</dbReference>
<accession>A0A831SRP2</accession>
<keyword evidence="8 9" id="KW-0472">Membrane</keyword>
<feature type="transmembrane region" description="Helical" evidence="9">
    <location>
        <begin position="155"/>
        <end position="177"/>
    </location>
</feature>
<dbReference type="InterPro" id="IPR002524">
    <property type="entry name" value="Cation_efflux"/>
</dbReference>
<name>A0A831SRP2_PROAE</name>
<dbReference type="InterPro" id="IPR036837">
    <property type="entry name" value="Cation_efflux_CTD_sf"/>
</dbReference>
<dbReference type="Pfam" id="PF01545">
    <property type="entry name" value="Cation_efflux"/>
    <property type="match status" value="1"/>
</dbReference>
<dbReference type="InterPro" id="IPR027469">
    <property type="entry name" value="Cation_efflux_TMD_sf"/>
</dbReference>
<keyword evidence="5" id="KW-0862">Zinc</keyword>
<dbReference type="InterPro" id="IPR027470">
    <property type="entry name" value="Cation_efflux_CTD"/>
</dbReference>
<dbReference type="GO" id="GO:0005385">
    <property type="term" value="F:zinc ion transmembrane transporter activity"/>
    <property type="evidence" value="ECO:0007669"/>
    <property type="project" value="TreeGrafter"/>
</dbReference>
<feature type="transmembrane region" description="Helical" evidence="9">
    <location>
        <begin position="183"/>
        <end position="202"/>
    </location>
</feature>
<evidence type="ECO:0000259" key="11">
    <source>
        <dbReference type="Pfam" id="PF16916"/>
    </source>
</evidence>
<keyword evidence="5" id="KW-0864">Zinc transport</keyword>
<keyword evidence="7" id="KW-0406">Ion transport</keyword>
<feature type="domain" description="Cation efflux protein cytoplasmic" evidence="11">
    <location>
        <begin position="217"/>
        <end position="290"/>
    </location>
</feature>
<gene>
    <name evidence="12" type="ORF">ENN50_02395</name>
</gene>
<feature type="domain" description="Cation efflux protein transmembrane" evidence="10">
    <location>
        <begin position="24"/>
        <end position="213"/>
    </location>
</feature>
<feature type="transmembrane region" description="Helical" evidence="9">
    <location>
        <begin position="48"/>
        <end position="69"/>
    </location>
</feature>
<evidence type="ECO:0000313" key="12">
    <source>
        <dbReference type="EMBL" id="HED30544.1"/>
    </source>
</evidence>
<dbReference type="InterPro" id="IPR050681">
    <property type="entry name" value="CDF/SLC30A"/>
</dbReference>
<comment type="subcellular location">
    <subcellularLocation>
        <location evidence="1">Membrane</location>
        <topology evidence="1">Multi-pass membrane protein</topology>
    </subcellularLocation>
</comment>
<reference evidence="12" key="1">
    <citation type="journal article" date="2020" name="mSystems">
        <title>Genome- and Community-Level Interaction Insights into Carbon Utilization and Element Cycling Functions of Hydrothermarchaeota in Hydrothermal Sediment.</title>
        <authorList>
            <person name="Zhou Z."/>
            <person name="Liu Y."/>
            <person name="Xu W."/>
            <person name="Pan J."/>
            <person name="Luo Z.H."/>
            <person name="Li M."/>
        </authorList>
    </citation>
    <scope>NUCLEOTIDE SEQUENCE [LARGE SCALE GENOMIC DNA]</scope>
    <source>
        <strain evidence="12">SpSt-1181</strain>
    </source>
</reference>
<evidence type="ECO:0000256" key="3">
    <source>
        <dbReference type="ARBA" id="ARBA00022448"/>
    </source>
</evidence>
<feature type="transmembrane region" description="Helical" evidence="9">
    <location>
        <begin position="89"/>
        <end position="108"/>
    </location>
</feature>
<feature type="transmembrane region" description="Helical" evidence="9">
    <location>
        <begin position="124"/>
        <end position="143"/>
    </location>
</feature>
<dbReference type="Pfam" id="PF16916">
    <property type="entry name" value="ZT_dimer"/>
    <property type="match status" value="1"/>
</dbReference>
<comment type="similarity">
    <text evidence="2">Belongs to the cation diffusion facilitator (CDF) transporter (TC 2.A.4) family. SLC30A subfamily.</text>
</comment>
<sequence length="299" mass="32970">MEHNERILSERTWKGRKARKGLRFAVSITGLIFLVEIIGGWISGSLALMADAGHMATDILALLISFLALRLSTRPSTRKRSYGYLRAEIIAALVNGVILCITAIFISIEAWKRLASPAEIQPDLMMVFGMIGLMANIASALMLHKEHKNSVNVKAAYIHILSDLAGSVGVVGGAFLISLTSMTFIDSIISFIIAVLIIRSAMKIIRESVNVLMESVPEGLDIHEIERTLLESRHVLGLHDLHVWALTSGVNALSCHLFVDNVTSSQRILTSIHRKLKEKYNIDHITIQLENTASPSENK</sequence>
<protein>
    <submittedName>
        <fullName evidence="12">Cation transporter</fullName>
    </submittedName>
</protein>
<comment type="caution">
    <text evidence="12">The sequence shown here is derived from an EMBL/GenBank/DDBJ whole genome shotgun (WGS) entry which is preliminary data.</text>
</comment>
<dbReference type="PANTHER" id="PTHR11562">
    <property type="entry name" value="CATION EFFLUX PROTEIN/ ZINC TRANSPORTER"/>
    <property type="match status" value="1"/>
</dbReference>
<organism evidence="12">
    <name type="scientific">Prosthecochloris aestuarii</name>
    <dbReference type="NCBI Taxonomy" id="1102"/>
    <lineage>
        <taxon>Bacteria</taxon>
        <taxon>Pseudomonadati</taxon>
        <taxon>Chlorobiota</taxon>
        <taxon>Chlorobiia</taxon>
        <taxon>Chlorobiales</taxon>
        <taxon>Chlorobiaceae</taxon>
        <taxon>Prosthecochloris</taxon>
    </lineage>
</organism>
<evidence type="ECO:0000256" key="6">
    <source>
        <dbReference type="ARBA" id="ARBA00022989"/>
    </source>
</evidence>
<evidence type="ECO:0000256" key="5">
    <source>
        <dbReference type="ARBA" id="ARBA00022906"/>
    </source>
</evidence>
<dbReference type="NCBIfam" id="TIGR01297">
    <property type="entry name" value="CDF"/>
    <property type="match status" value="1"/>
</dbReference>
<dbReference type="EMBL" id="DSBW01000055">
    <property type="protein sequence ID" value="HED30544.1"/>
    <property type="molecule type" value="Genomic_DNA"/>
</dbReference>
<proteinExistence type="inferred from homology"/>
<evidence type="ECO:0000256" key="1">
    <source>
        <dbReference type="ARBA" id="ARBA00004141"/>
    </source>
</evidence>
<dbReference type="SUPFAM" id="SSF161111">
    <property type="entry name" value="Cation efflux protein transmembrane domain-like"/>
    <property type="match status" value="1"/>
</dbReference>
<dbReference type="AlphaFoldDB" id="A0A831SRP2"/>
<dbReference type="GO" id="GO:0005886">
    <property type="term" value="C:plasma membrane"/>
    <property type="evidence" value="ECO:0007669"/>
    <property type="project" value="TreeGrafter"/>
</dbReference>
<feature type="transmembrane region" description="Helical" evidence="9">
    <location>
        <begin position="21"/>
        <end position="42"/>
    </location>
</feature>
<evidence type="ECO:0000256" key="2">
    <source>
        <dbReference type="ARBA" id="ARBA00008873"/>
    </source>
</evidence>
<evidence type="ECO:0000256" key="7">
    <source>
        <dbReference type="ARBA" id="ARBA00023065"/>
    </source>
</evidence>
<keyword evidence="6 9" id="KW-1133">Transmembrane helix</keyword>
<evidence type="ECO:0000256" key="8">
    <source>
        <dbReference type="ARBA" id="ARBA00023136"/>
    </source>
</evidence>
<evidence type="ECO:0000256" key="9">
    <source>
        <dbReference type="SAM" id="Phobius"/>
    </source>
</evidence>
<dbReference type="InterPro" id="IPR058533">
    <property type="entry name" value="Cation_efflux_TM"/>
</dbReference>
<keyword evidence="4 9" id="KW-0812">Transmembrane</keyword>